<organism evidence="1 2">
    <name type="scientific">Vespula vulgaris</name>
    <name type="common">Yellow jacket</name>
    <name type="synonym">Wasp</name>
    <dbReference type="NCBI Taxonomy" id="7454"/>
    <lineage>
        <taxon>Eukaryota</taxon>
        <taxon>Metazoa</taxon>
        <taxon>Ecdysozoa</taxon>
        <taxon>Arthropoda</taxon>
        <taxon>Hexapoda</taxon>
        <taxon>Insecta</taxon>
        <taxon>Pterygota</taxon>
        <taxon>Neoptera</taxon>
        <taxon>Endopterygota</taxon>
        <taxon>Hymenoptera</taxon>
        <taxon>Apocrita</taxon>
        <taxon>Aculeata</taxon>
        <taxon>Vespoidea</taxon>
        <taxon>Vespidae</taxon>
        <taxon>Vespinae</taxon>
        <taxon>Vespula</taxon>
    </lineage>
</organism>
<keyword evidence="2" id="KW-1185">Reference proteome</keyword>
<comment type="caution">
    <text evidence="1">The sequence shown here is derived from an EMBL/GenBank/DDBJ whole genome shotgun (WGS) entry which is preliminary data.</text>
</comment>
<dbReference type="Proteomes" id="UP000614350">
    <property type="component" value="Unassembled WGS sequence"/>
</dbReference>
<protein>
    <submittedName>
        <fullName evidence="1">Uncharacterized protein</fullName>
    </submittedName>
</protein>
<name>A0A834KSE6_VESVU</name>
<evidence type="ECO:0000313" key="2">
    <source>
        <dbReference type="Proteomes" id="UP000614350"/>
    </source>
</evidence>
<dbReference type="AlphaFoldDB" id="A0A834KSE6"/>
<sequence>MASKWSKHFPIFAPPALFDRERPKLYGIFTTLSRYVRLLKIDYEEDRMASIKFQSIQDDEGDERLDISDWILR</sequence>
<accession>A0A834KSE6</accession>
<dbReference type="EMBL" id="JACSEA010000001">
    <property type="protein sequence ID" value="KAF7412206.1"/>
    <property type="molecule type" value="Genomic_DNA"/>
</dbReference>
<reference evidence="1" key="1">
    <citation type="journal article" date="2020" name="G3 (Bethesda)">
        <title>High-Quality Assemblies for Three Invasive Social Wasps from the &lt;i&gt;Vespula&lt;/i&gt; Genus.</title>
        <authorList>
            <person name="Harrop T.W.R."/>
            <person name="Guhlin J."/>
            <person name="McLaughlin G.M."/>
            <person name="Permina E."/>
            <person name="Stockwell P."/>
            <person name="Gilligan J."/>
            <person name="Le Lec M.F."/>
            <person name="Gruber M.A.M."/>
            <person name="Quinn O."/>
            <person name="Lovegrove M."/>
            <person name="Duncan E.J."/>
            <person name="Remnant E.J."/>
            <person name="Van Eeckhoven J."/>
            <person name="Graham B."/>
            <person name="Knapp R.A."/>
            <person name="Langford K.W."/>
            <person name="Kronenberg Z."/>
            <person name="Press M.O."/>
            <person name="Eacker S.M."/>
            <person name="Wilson-Rankin E.E."/>
            <person name="Purcell J."/>
            <person name="Lester P.J."/>
            <person name="Dearden P.K."/>
        </authorList>
    </citation>
    <scope>NUCLEOTIDE SEQUENCE</scope>
    <source>
        <strain evidence="1">Marl-1</strain>
    </source>
</reference>
<evidence type="ECO:0000313" key="1">
    <source>
        <dbReference type="EMBL" id="KAF7412206.1"/>
    </source>
</evidence>
<gene>
    <name evidence="1" type="ORF">HZH66_001102</name>
</gene>
<proteinExistence type="predicted"/>